<dbReference type="SUPFAM" id="SSF55174">
    <property type="entry name" value="Alpha-L RNA-binding motif"/>
    <property type="match status" value="1"/>
</dbReference>
<dbReference type="InterPro" id="IPR036986">
    <property type="entry name" value="S4_RNA-bd_sf"/>
</dbReference>
<dbReference type="NCBIfam" id="TIGR00005">
    <property type="entry name" value="rluA_subfam"/>
    <property type="match status" value="1"/>
</dbReference>
<dbReference type="PROSITE" id="PS01129">
    <property type="entry name" value="PSI_RLU"/>
    <property type="match status" value="1"/>
</dbReference>
<name>Q057L6_BUCCC</name>
<reference evidence="11 12" key="1">
    <citation type="journal article" date="2006" name="Science">
        <title>A small microbial genome: the end of a long symbiotic relationship?</title>
        <authorList>
            <person name="Perez-Brocal V."/>
            <person name="Gil R."/>
            <person name="Ramos S."/>
            <person name="Lamelas A."/>
            <person name="Postigo M."/>
            <person name="Michelena J.M."/>
            <person name="Silva F.J."/>
            <person name="Moya A."/>
            <person name="Latorre A."/>
        </authorList>
    </citation>
    <scope>NUCLEOTIDE SEQUENCE [LARGE SCALE GENOMIC DNA]</scope>
    <source>
        <strain evidence="12">Cc</strain>
    </source>
</reference>
<keyword evidence="12" id="KW-1185">Reference proteome</keyword>
<dbReference type="EMBL" id="CP000263">
    <property type="protein sequence ID" value="ABJ90683.1"/>
    <property type="molecule type" value="Genomic_DNA"/>
</dbReference>
<comment type="catalytic activity">
    <reaction evidence="1">
        <text>uridine(955/2504/2580) in 23S rRNA = pseudouridine(955/2504/2580) in 23S rRNA</text>
        <dbReference type="Rhea" id="RHEA:42528"/>
        <dbReference type="Rhea" id="RHEA-COMP:10099"/>
        <dbReference type="Rhea" id="RHEA-COMP:10100"/>
        <dbReference type="ChEBI" id="CHEBI:65314"/>
        <dbReference type="ChEBI" id="CHEBI:65315"/>
        <dbReference type="EC" id="5.4.99.24"/>
    </reaction>
</comment>
<dbReference type="InterPro" id="IPR002942">
    <property type="entry name" value="S4_RNA-bd"/>
</dbReference>
<dbReference type="SMART" id="SM00363">
    <property type="entry name" value="S4"/>
    <property type="match status" value="1"/>
</dbReference>
<dbReference type="PANTHER" id="PTHR21600:SF92">
    <property type="entry name" value="RIBOSOMAL LARGE SUBUNIT PSEUDOURIDINE SYNTHASE C"/>
    <property type="match status" value="1"/>
</dbReference>
<dbReference type="GO" id="GO:0016829">
    <property type="term" value="F:lyase activity"/>
    <property type="evidence" value="ECO:0007669"/>
    <property type="project" value="UniProtKB-KW"/>
</dbReference>
<evidence type="ECO:0000313" key="11">
    <source>
        <dbReference type="EMBL" id="ABJ90683.1"/>
    </source>
</evidence>
<evidence type="ECO:0000259" key="10">
    <source>
        <dbReference type="SMART" id="SM00363"/>
    </source>
</evidence>
<keyword evidence="5 8" id="KW-0694">RNA-binding</keyword>
<dbReference type="HOGENOM" id="CLU_016902_1_1_6"/>
<dbReference type="InterPro" id="IPR006224">
    <property type="entry name" value="PsdUridine_synth_RluA-like_CS"/>
</dbReference>
<evidence type="ECO:0000256" key="7">
    <source>
        <dbReference type="PIRSR" id="PIRSR606225-1"/>
    </source>
</evidence>
<comment type="similarity">
    <text evidence="3 9">Belongs to the pseudouridine synthase RluA family.</text>
</comment>
<comment type="function">
    <text evidence="2">Responsible for synthesis of pseudouridine from uracil at positions 955, 2504 and 2580 in 23S ribosomal RNA.</text>
</comment>
<dbReference type="InterPro" id="IPR006145">
    <property type="entry name" value="PsdUridine_synth_RsuA/RluA"/>
</dbReference>
<gene>
    <name evidence="11" type="primary">rluC</name>
    <name evidence="11" type="ordered locus">BCc_214</name>
</gene>
<accession>Q057L6</accession>
<keyword evidence="11" id="KW-0456">Lyase</keyword>
<keyword evidence="6 9" id="KW-0413">Isomerase</keyword>
<keyword evidence="4" id="KW-0698">rRNA processing</keyword>
<comment type="catalytic activity">
    <reaction evidence="9">
        <text>a uridine in RNA = a pseudouridine in RNA</text>
        <dbReference type="Rhea" id="RHEA:48348"/>
        <dbReference type="Rhea" id="RHEA-COMP:12068"/>
        <dbReference type="Rhea" id="RHEA-COMP:12069"/>
        <dbReference type="ChEBI" id="CHEBI:65314"/>
        <dbReference type="ChEBI" id="CHEBI:65315"/>
    </reaction>
</comment>
<dbReference type="EC" id="5.4.99.-" evidence="9"/>
<feature type="active site" evidence="7">
    <location>
        <position position="143"/>
    </location>
</feature>
<protein>
    <recommendedName>
        <fullName evidence="9">Pseudouridine synthase</fullName>
        <ecNumber evidence="9">5.4.99.-</ecNumber>
    </recommendedName>
</protein>
<dbReference type="Gene3D" id="3.10.290.10">
    <property type="entry name" value="RNA-binding S4 domain"/>
    <property type="match status" value="1"/>
</dbReference>
<dbReference type="InterPro" id="IPR006225">
    <property type="entry name" value="PsdUridine_synth_RluC/D"/>
</dbReference>
<evidence type="ECO:0000256" key="8">
    <source>
        <dbReference type="PROSITE-ProRule" id="PRU00182"/>
    </source>
</evidence>
<evidence type="ECO:0000256" key="4">
    <source>
        <dbReference type="ARBA" id="ARBA00022552"/>
    </source>
</evidence>
<dbReference type="CDD" id="cd02869">
    <property type="entry name" value="PseudoU_synth_RluA_like"/>
    <property type="match status" value="1"/>
</dbReference>
<evidence type="ECO:0000256" key="3">
    <source>
        <dbReference type="ARBA" id="ARBA00010876"/>
    </source>
</evidence>
<dbReference type="STRING" id="372461.BCc_214"/>
<evidence type="ECO:0000256" key="1">
    <source>
        <dbReference type="ARBA" id="ARBA00000381"/>
    </source>
</evidence>
<evidence type="ECO:0000256" key="9">
    <source>
        <dbReference type="RuleBase" id="RU362028"/>
    </source>
</evidence>
<organism evidence="11 12">
    <name type="scientific">Buchnera aphidicola subsp. Cinara cedri (strain Cc)</name>
    <dbReference type="NCBI Taxonomy" id="372461"/>
    <lineage>
        <taxon>Bacteria</taxon>
        <taxon>Pseudomonadati</taxon>
        <taxon>Pseudomonadota</taxon>
        <taxon>Gammaproteobacteria</taxon>
        <taxon>Enterobacterales</taxon>
        <taxon>Erwiniaceae</taxon>
        <taxon>Buchnera</taxon>
    </lineage>
</organism>
<dbReference type="InterPro" id="IPR050188">
    <property type="entry name" value="RluA_PseudoU_synthase"/>
</dbReference>
<dbReference type="AlphaFoldDB" id="Q057L6"/>
<dbReference type="InterPro" id="IPR020103">
    <property type="entry name" value="PsdUridine_synth_cat_dom_sf"/>
</dbReference>
<dbReference type="Pfam" id="PF00849">
    <property type="entry name" value="PseudoU_synth_2"/>
    <property type="match status" value="1"/>
</dbReference>
<dbReference type="SUPFAM" id="SSF55120">
    <property type="entry name" value="Pseudouridine synthase"/>
    <property type="match status" value="1"/>
</dbReference>
<dbReference type="OrthoDB" id="9807829at2"/>
<dbReference type="KEGG" id="bcc:BCc_214"/>
<dbReference type="Pfam" id="PF01479">
    <property type="entry name" value="S4"/>
    <property type="match status" value="1"/>
</dbReference>
<proteinExistence type="inferred from homology"/>
<evidence type="ECO:0000313" key="12">
    <source>
        <dbReference type="Proteomes" id="UP000000669"/>
    </source>
</evidence>
<feature type="domain" description="RNA-binding S4" evidence="10">
    <location>
        <begin position="20"/>
        <end position="81"/>
    </location>
</feature>
<dbReference type="GO" id="GO:0000455">
    <property type="term" value="P:enzyme-directed rRNA pseudouridine synthesis"/>
    <property type="evidence" value="ECO:0007669"/>
    <property type="project" value="UniProtKB-ARBA"/>
</dbReference>
<dbReference type="Proteomes" id="UP000000669">
    <property type="component" value="Chromosome"/>
</dbReference>
<dbReference type="GO" id="GO:0160141">
    <property type="term" value="F:23S rRNA pseudouridine(955/2504/2580) synthase activity"/>
    <property type="evidence" value="ECO:0007669"/>
    <property type="project" value="UniProtKB-EC"/>
</dbReference>
<dbReference type="RefSeq" id="WP_011672602.1">
    <property type="nucleotide sequence ID" value="NC_008513.1"/>
</dbReference>
<dbReference type="GO" id="GO:0003723">
    <property type="term" value="F:RNA binding"/>
    <property type="evidence" value="ECO:0007669"/>
    <property type="project" value="UniProtKB-KW"/>
</dbReference>
<dbReference type="PANTHER" id="PTHR21600">
    <property type="entry name" value="MITOCHONDRIAL RNA PSEUDOURIDINE SYNTHASE"/>
    <property type="match status" value="1"/>
</dbReference>
<dbReference type="Gene3D" id="3.30.2350.10">
    <property type="entry name" value="Pseudouridine synthase"/>
    <property type="match status" value="1"/>
</dbReference>
<evidence type="ECO:0000256" key="6">
    <source>
        <dbReference type="ARBA" id="ARBA00023235"/>
    </source>
</evidence>
<evidence type="ECO:0000256" key="5">
    <source>
        <dbReference type="ARBA" id="ARBA00022884"/>
    </source>
</evidence>
<dbReference type="PROSITE" id="PS50889">
    <property type="entry name" value="S4"/>
    <property type="match status" value="1"/>
</dbReference>
<sequence>MNIINSFKKIIIIKKHMSEQRIDNFLFKTFKKLPKSMIYRSLRIGKIKINKKKVHPYYKLKINDNITFFSINIETKKKKINLSKSIIQLFIKNILFEDNDLIIFNKPYGFAVHGGSGISYGVIEIFRKIRSDLKFLELVHRIDKETSGILILSKKRSILKKMHINLREKKIYKEYLAILHGYWSKKNKIVKLPLLKKKNIKQKKKVCVHKEGKLAQTNFEIKKYLNNKTLVKIIPITGRTHQIRVHTAQFGHPIVFDNRYGKIEKKKKKIIKKNSRLLLHAFKVSFLHPRNNENFSITAPLDKKFQNCLKYFSKNIF</sequence>
<evidence type="ECO:0000256" key="2">
    <source>
        <dbReference type="ARBA" id="ARBA00002876"/>
    </source>
</evidence>
<dbReference type="eggNOG" id="COG0564">
    <property type="taxonomic scope" value="Bacteria"/>
</dbReference>